<dbReference type="GO" id="GO:0034605">
    <property type="term" value="P:cellular response to heat"/>
    <property type="evidence" value="ECO:0007669"/>
    <property type="project" value="TreeGrafter"/>
</dbReference>
<evidence type="ECO:0000256" key="3">
    <source>
        <dbReference type="ARBA" id="ARBA00022821"/>
    </source>
</evidence>
<evidence type="ECO:0000256" key="6">
    <source>
        <dbReference type="SAM" id="MobiDB-lite"/>
    </source>
</evidence>
<dbReference type="Gene3D" id="2.60.40.790">
    <property type="match status" value="1"/>
</dbReference>
<feature type="region of interest" description="Disordered" evidence="6">
    <location>
        <begin position="34"/>
        <end position="53"/>
    </location>
</feature>
<keyword evidence="2" id="KW-1003">Cell membrane</keyword>
<feature type="region of interest" description="Disordered" evidence="6">
    <location>
        <begin position="147"/>
        <end position="239"/>
    </location>
</feature>
<dbReference type="InterPro" id="IPR002068">
    <property type="entry name" value="A-crystallin/Hsp20_dom"/>
</dbReference>
<dbReference type="AlphaFoldDB" id="A0A2S3HUX9"/>
<dbReference type="GO" id="GO:0006952">
    <property type="term" value="P:defense response"/>
    <property type="evidence" value="ECO:0007669"/>
    <property type="project" value="UniProtKB-KW"/>
</dbReference>
<dbReference type="PANTHER" id="PTHR43670:SF7">
    <property type="entry name" value="OS01G0588000 PROTEIN"/>
    <property type="match status" value="1"/>
</dbReference>
<comment type="subcellular location">
    <subcellularLocation>
        <location evidence="1">Cell membrane</location>
        <topology evidence="1">Single-pass membrane protein</topology>
    </subcellularLocation>
</comment>
<gene>
    <name evidence="8" type="ORF">PAHAL_5G264500</name>
</gene>
<feature type="compositionally biased region" description="Basic and acidic residues" evidence="6">
    <location>
        <begin position="180"/>
        <end position="189"/>
    </location>
</feature>
<evidence type="ECO:0000256" key="2">
    <source>
        <dbReference type="ARBA" id="ARBA00022475"/>
    </source>
</evidence>
<organism evidence="8">
    <name type="scientific">Panicum hallii</name>
    <dbReference type="NCBI Taxonomy" id="206008"/>
    <lineage>
        <taxon>Eukaryota</taxon>
        <taxon>Viridiplantae</taxon>
        <taxon>Streptophyta</taxon>
        <taxon>Embryophyta</taxon>
        <taxon>Tracheophyta</taxon>
        <taxon>Spermatophyta</taxon>
        <taxon>Magnoliopsida</taxon>
        <taxon>Liliopsida</taxon>
        <taxon>Poales</taxon>
        <taxon>Poaceae</taxon>
        <taxon>PACMAD clade</taxon>
        <taxon>Panicoideae</taxon>
        <taxon>Panicodae</taxon>
        <taxon>Paniceae</taxon>
        <taxon>Panicinae</taxon>
        <taxon>Panicum</taxon>
        <taxon>Panicum sect. Panicum</taxon>
    </lineage>
</organism>
<evidence type="ECO:0000256" key="4">
    <source>
        <dbReference type="PROSITE-ProRule" id="PRU00285"/>
    </source>
</evidence>
<dbReference type="CDD" id="cd06464">
    <property type="entry name" value="ACD_sHsps-like"/>
    <property type="match status" value="1"/>
</dbReference>
<evidence type="ECO:0000256" key="5">
    <source>
        <dbReference type="RuleBase" id="RU003616"/>
    </source>
</evidence>
<dbReference type="Proteomes" id="UP000243499">
    <property type="component" value="Chromosome 5"/>
</dbReference>
<evidence type="ECO:0000313" key="8">
    <source>
        <dbReference type="EMBL" id="PAN29988.1"/>
    </source>
</evidence>
<dbReference type="GO" id="GO:0005886">
    <property type="term" value="C:plasma membrane"/>
    <property type="evidence" value="ECO:0007669"/>
    <property type="project" value="UniProtKB-SubCell"/>
</dbReference>
<proteinExistence type="inferred from homology"/>
<dbReference type="InterPro" id="IPR008978">
    <property type="entry name" value="HSP20-like_chaperone"/>
</dbReference>
<name>A0A2S3HUX9_9POAL</name>
<dbReference type="EMBL" id="CM008050">
    <property type="protein sequence ID" value="PAN29988.1"/>
    <property type="molecule type" value="Genomic_DNA"/>
</dbReference>
<feature type="compositionally biased region" description="Basic and acidic residues" evidence="6">
    <location>
        <begin position="206"/>
        <end position="239"/>
    </location>
</feature>
<dbReference type="PANTHER" id="PTHR43670">
    <property type="entry name" value="HEAT SHOCK PROTEIN 26"/>
    <property type="match status" value="1"/>
</dbReference>
<dbReference type="PROSITE" id="PS01031">
    <property type="entry name" value="SHSP"/>
    <property type="match status" value="1"/>
</dbReference>
<feature type="domain" description="SHSP" evidence="7">
    <location>
        <begin position="53"/>
        <end position="162"/>
    </location>
</feature>
<sequence>MYIVHRSPHGHGPGNLLATKLNAINAPACTRTRAATRSVSSTPPAMAAGRQAPAAAENVDPVYEWLDDGDSYLLRLNLPEFKKEDFRVHVDGEGRLTIIGQRRPAPGAGGEAKAMRLHKAFQLPNTVNLDAVSGRFDGTVLTVRVPKLQQGQGGEEQVADGGKPPADQEDKAGRASLTGRGKEEDDKAKPVAPPPPSQQQQQQQQPREEKVARGGDHRDDQDEKARAEHGEKVAREAARRVEAARARVAEAKAKAEQERQREHWKERAVEEGLKLADAVSKNKEVIAAAVAAFTLVVFVSHKLFSRS</sequence>
<keyword evidence="3" id="KW-0611">Plant defense</keyword>
<accession>A0A2S3HUX9</accession>
<dbReference type="Gramene" id="PAN29988">
    <property type="protein sequence ID" value="PAN29988"/>
    <property type="gene ID" value="PAHAL_5G264500"/>
</dbReference>
<reference evidence="8" key="1">
    <citation type="submission" date="2018-04" db="EMBL/GenBank/DDBJ databases">
        <title>WGS assembly of Panicum hallii.</title>
        <authorList>
            <person name="Lovell J."/>
            <person name="Jenkins J."/>
            <person name="Lowry D."/>
            <person name="Mamidi S."/>
            <person name="Sreedasyam A."/>
            <person name="Weng X."/>
            <person name="Barry K."/>
            <person name="Bonette J."/>
            <person name="Campitelli B."/>
            <person name="Daum C."/>
            <person name="Gordon S."/>
            <person name="Gould B."/>
            <person name="Lipzen A."/>
            <person name="Macqueen A."/>
            <person name="Palacio-Mejia J."/>
            <person name="Plott C."/>
            <person name="Shakirov E."/>
            <person name="Shu S."/>
            <person name="Yoshinaga Y."/>
            <person name="Zane M."/>
            <person name="Rokhsar D."/>
            <person name="Grimwood J."/>
            <person name="Schmutz J."/>
            <person name="Juenger T."/>
        </authorList>
    </citation>
    <scope>NUCLEOTIDE SEQUENCE [LARGE SCALE GENOMIC DNA]</scope>
    <source>
        <strain evidence="8">FIL2</strain>
    </source>
</reference>
<evidence type="ECO:0000259" key="7">
    <source>
        <dbReference type="PROSITE" id="PS01031"/>
    </source>
</evidence>
<keyword evidence="2" id="KW-0472">Membrane</keyword>
<dbReference type="Pfam" id="PF00011">
    <property type="entry name" value="HSP20"/>
    <property type="match status" value="1"/>
</dbReference>
<dbReference type="SUPFAM" id="SSF49764">
    <property type="entry name" value="HSP20-like chaperones"/>
    <property type="match status" value="1"/>
</dbReference>
<comment type="similarity">
    <text evidence="4 5">Belongs to the small heat shock protein (HSP20) family.</text>
</comment>
<protein>
    <recommendedName>
        <fullName evidence="7">SHSP domain-containing protein</fullName>
    </recommendedName>
</protein>
<evidence type="ECO:0000256" key="1">
    <source>
        <dbReference type="ARBA" id="ARBA00004162"/>
    </source>
</evidence>